<keyword evidence="2" id="KW-1185">Reference proteome</keyword>
<dbReference type="AlphaFoldDB" id="A0A7W4LK33"/>
<gene>
    <name evidence="1" type="ORF">H3H51_05570</name>
</gene>
<reference evidence="1 2" key="1">
    <citation type="submission" date="2020-08" db="EMBL/GenBank/DDBJ databases">
        <authorList>
            <person name="Kim C.M."/>
        </authorList>
    </citation>
    <scope>NUCLEOTIDE SEQUENCE [LARGE SCALE GENOMIC DNA]</scope>
    <source>
        <strain evidence="1 2">UL070</strain>
    </source>
</reference>
<dbReference type="Proteomes" id="UP000542720">
    <property type="component" value="Unassembled WGS sequence"/>
</dbReference>
<name>A0A7W4LK33_9GAMM</name>
<protein>
    <submittedName>
        <fullName evidence="1">Uncharacterized protein</fullName>
    </submittedName>
</protein>
<proteinExistence type="predicted"/>
<accession>A0A7W4LK33</accession>
<evidence type="ECO:0000313" key="1">
    <source>
        <dbReference type="EMBL" id="MBB2494482.1"/>
    </source>
</evidence>
<comment type="caution">
    <text evidence="1">The sequence shown here is derived from an EMBL/GenBank/DDBJ whole genome shotgun (WGS) entry which is preliminary data.</text>
</comment>
<organism evidence="1 2">
    <name type="scientific">Aquipseudomonas ullengensis</name>
    <dbReference type="NCBI Taxonomy" id="2759166"/>
    <lineage>
        <taxon>Bacteria</taxon>
        <taxon>Pseudomonadati</taxon>
        <taxon>Pseudomonadota</taxon>
        <taxon>Gammaproteobacteria</taxon>
        <taxon>Pseudomonadales</taxon>
        <taxon>Pseudomonadaceae</taxon>
        <taxon>Aquipseudomonas</taxon>
    </lineage>
</organism>
<dbReference type="RefSeq" id="WP_183088059.1">
    <property type="nucleotide sequence ID" value="NZ_JACJUD010000002.1"/>
</dbReference>
<dbReference type="EMBL" id="JACJUD010000002">
    <property type="protein sequence ID" value="MBB2494482.1"/>
    <property type="molecule type" value="Genomic_DNA"/>
</dbReference>
<sequence length="68" mass="7425">MSASPEQTDGYVLCQDCSHVEPYTSERHHGRENCPKCGGSFCGCNACSELARLALQFQEPSDEQEAGE</sequence>
<evidence type="ECO:0000313" key="2">
    <source>
        <dbReference type="Proteomes" id="UP000542720"/>
    </source>
</evidence>